<evidence type="ECO:0000256" key="2">
    <source>
        <dbReference type="ARBA" id="ARBA00022448"/>
    </source>
</evidence>
<reference evidence="8" key="1">
    <citation type="submission" date="2015-09" db="EMBL/GenBank/DDBJ databases">
        <title>Draft Genome Sequences of Two Novel Amoeba-resistant Intranuclear Bacteria, Candidatus Berkiella cookevillensis and Candidatus Berkiella aquae.</title>
        <authorList>
            <person name="Mehari Y.T."/>
            <person name="Arivett B.A."/>
            <person name="Farone A.L."/>
            <person name="Gunderson J.H."/>
            <person name="Farone M.B."/>
        </authorList>
    </citation>
    <scope>NUCLEOTIDE SEQUENCE [LARGE SCALE GENOMIC DNA]</scope>
    <source>
        <strain evidence="8">CC99</strain>
    </source>
</reference>
<dbReference type="InterPro" id="IPR011701">
    <property type="entry name" value="MFS"/>
</dbReference>
<dbReference type="PANTHER" id="PTHR12778">
    <property type="entry name" value="SOLUTE CARRIER FAMILY 33 ACETYL-COA TRANSPORTER -RELATED"/>
    <property type="match status" value="1"/>
</dbReference>
<gene>
    <name evidence="8" type="ORF">CC99x_00780</name>
</gene>
<feature type="transmembrane region" description="Helical" evidence="6">
    <location>
        <begin position="86"/>
        <end position="108"/>
    </location>
</feature>
<dbReference type="GO" id="GO:0022857">
    <property type="term" value="F:transmembrane transporter activity"/>
    <property type="evidence" value="ECO:0007669"/>
    <property type="project" value="InterPro"/>
</dbReference>
<feature type="transmembrane region" description="Helical" evidence="6">
    <location>
        <begin position="269"/>
        <end position="287"/>
    </location>
</feature>
<feature type="domain" description="Major facilitator superfamily (MFS) profile" evidence="7">
    <location>
        <begin position="17"/>
        <end position="409"/>
    </location>
</feature>
<feature type="transmembrane region" description="Helical" evidence="6">
    <location>
        <begin position="227"/>
        <end position="249"/>
    </location>
</feature>
<keyword evidence="4 6" id="KW-1133">Transmembrane helix</keyword>
<feature type="transmembrane region" description="Helical" evidence="6">
    <location>
        <begin position="357"/>
        <end position="375"/>
    </location>
</feature>
<evidence type="ECO:0000313" key="8">
    <source>
        <dbReference type="EMBL" id="KRG19258.1"/>
    </source>
</evidence>
<feature type="transmembrane region" description="Helical" evidence="6">
    <location>
        <begin position="48"/>
        <end position="65"/>
    </location>
</feature>
<dbReference type="EMBL" id="LKHV01000003">
    <property type="protein sequence ID" value="KRG19258.1"/>
    <property type="molecule type" value="Genomic_DNA"/>
</dbReference>
<evidence type="ECO:0000256" key="5">
    <source>
        <dbReference type="ARBA" id="ARBA00023136"/>
    </source>
</evidence>
<dbReference type="PROSITE" id="PS50850">
    <property type="entry name" value="MFS"/>
    <property type="match status" value="1"/>
</dbReference>
<evidence type="ECO:0000256" key="4">
    <source>
        <dbReference type="ARBA" id="ARBA00022989"/>
    </source>
</evidence>
<evidence type="ECO:0000256" key="1">
    <source>
        <dbReference type="ARBA" id="ARBA00004141"/>
    </source>
</evidence>
<sequence length="427" mass="46667">MTNINVLPWYKLLLQKRMMVVLLLGFASGLPLGLTASTLQAWYSVENVDIVTIGFLALVGQPYVYKFLWAPLVDRVRPPILGHRRGWMLGTQCVLIALLIAISCFSPSVRPMTVAVIALSIAFMSATQDIVVDAYRTEILAPEERGAGAAMAVTGYRLAIIVSSGLALILAQHLGFKMVYLMMAGVMGVGVIATLWSQEPIHYKAPPPSLWAACIDPFKEFLSRKNAIFFLLLIVLYKLGDAFANSLTTTFLLRGLGFSLEVVGYTNKIIGLSATIVGAFLGGVLMARMGLYRSLLWFGFLQAITNLLFMLLAWVGPNLQMMIAAVCIENLAGGMGTAAFIALLMSLCNPQYTATQFALLSAFSAIGRVFVGPFAGYLVNWLGWTEFFFWTVIFALPGLIVLWCLRESIESNDSKNAPNMDELSDPA</sequence>
<dbReference type="RefSeq" id="WP_057623891.1">
    <property type="nucleotide sequence ID" value="NZ_LKHV02000001.1"/>
</dbReference>
<feature type="transmembrane region" description="Helical" evidence="6">
    <location>
        <begin position="178"/>
        <end position="196"/>
    </location>
</feature>
<dbReference type="CDD" id="cd17486">
    <property type="entry name" value="MFS_AmpG_like"/>
    <property type="match status" value="1"/>
</dbReference>
<evidence type="ECO:0000256" key="3">
    <source>
        <dbReference type="ARBA" id="ARBA00022692"/>
    </source>
</evidence>
<protein>
    <submittedName>
        <fullName evidence="8">Muropeptide transporter</fullName>
    </submittedName>
</protein>
<comment type="subcellular location">
    <subcellularLocation>
        <location evidence="1">Membrane</location>
        <topology evidence="1">Multi-pass membrane protein</topology>
    </subcellularLocation>
</comment>
<feature type="transmembrane region" description="Helical" evidence="6">
    <location>
        <begin position="294"/>
        <end position="315"/>
    </location>
</feature>
<dbReference type="InterPro" id="IPR004752">
    <property type="entry name" value="AmpG_permease/AT-1"/>
</dbReference>
<dbReference type="Gene3D" id="1.20.1250.20">
    <property type="entry name" value="MFS general substrate transporter like domains"/>
    <property type="match status" value="2"/>
</dbReference>
<feature type="transmembrane region" description="Helical" evidence="6">
    <location>
        <begin position="321"/>
        <end position="345"/>
    </location>
</feature>
<dbReference type="AlphaFoldDB" id="A0A0Q9YPN4"/>
<dbReference type="PATRIC" id="fig|1590042.3.peg.801"/>
<feature type="transmembrane region" description="Helical" evidence="6">
    <location>
        <begin position="20"/>
        <end position="42"/>
    </location>
</feature>
<dbReference type="SUPFAM" id="SSF103473">
    <property type="entry name" value="MFS general substrate transporter"/>
    <property type="match status" value="1"/>
</dbReference>
<dbReference type="Pfam" id="PF07690">
    <property type="entry name" value="MFS_1"/>
    <property type="match status" value="1"/>
</dbReference>
<dbReference type="STRING" id="437022.CC99x_00780"/>
<dbReference type="GO" id="GO:0016020">
    <property type="term" value="C:membrane"/>
    <property type="evidence" value="ECO:0007669"/>
    <property type="project" value="UniProtKB-SubCell"/>
</dbReference>
<dbReference type="OrthoDB" id="9787815at2"/>
<dbReference type="NCBIfam" id="TIGR00901">
    <property type="entry name" value="2A0125"/>
    <property type="match status" value="1"/>
</dbReference>
<keyword evidence="2" id="KW-0813">Transport</keyword>
<keyword evidence="3 6" id="KW-0812">Transmembrane</keyword>
<keyword evidence="5 6" id="KW-0472">Membrane</keyword>
<dbReference type="InterPro" id="IPR020846">
    <property type="entry name" value="MFS_dom"/>
</dbReference>
<accession>A0A0Q9YPN4</accession>
<feature type="transmembrane region" description="Helical" evidence="6">
    <location>
        <begin position="114"/>
        <end position="135"/>
    </location>
</feature>
<dbReference type="PANTHER" id="PTHR12778:SF10">
    <property type="entry name" value="MAJOR FACILITATOR SUPERFAMILY DOMAIN-CONTAINING PROTEIN 3"/>
    <property type="match status" value="1"/>
</dbReference>
<name>A0A0Q9YPN4_9GAMM</name>
<proteinExistence type="predicted"/>
<organism evidence="8">
    <name type="scientific">Candidatus Berkiella cookevillensis</name>
    <dbReference type="NCBI Taxonomy" id="437022"/>
    <lineage>
        <taxon>Bacteria</taxon>
        <taxon>Pseudomonadati</taxon>
        <taxon>Pseudomonadota</taxon>
        <taxon>Gammaproteobacteria</taxon>
        <taxon>Candidatus Berkiellales</taxon>
        <taxon>Candidatus Berkiellaceae</taxon>
        <taxon>Candidatus Berkiella</taxon>
    </lineage>
</organism>
<dbReference type="InterPro" id="IPR036259">
    <property type="entry name" value="MFS_trans_sf"/>
</dbReference>
<evidence type="ECO:0000259" key="7">
    <source>
        <dbReference type="PROSITE" id="PS50850"/>
    </source>
</evidence>
<comment type="caution">
    <text evidence="8">The sequence shown here is derived from an EMBL/GenBank/DDBJ whole genome shotgun (WGS) entry which is preliminary data.</text>
</comment>
<feature type="transmembrane region" description="Helical" evidence="6">
    <location>
        <begin position="387"/>
        <end position="405"/>
    </location>
</feature>
<evidence type="ECO:0000256" key="6">
    <source>
        <dbReference type="SAM" id="Phobius"/>
    </source>
</evidence>
<feature type="transmembrane region" description="Helical" evidence="6">
    <location>
        <begin position="147"/>
        <end position="172"/>
    </location>
</feature>